<dbReference type="InterPro" id="IPR000914">
    <property type="entry name" value="SBP_5_dom"/>
</dbReference>
<dbReference type="PANTHER" id="PTHR30290:SF38">
    <property type="entry name" value="D,D-DIPEPTIDE-BINDING PERIPLASMIC PROTEIN DDPA-RELATED"/>
    <property type="match status" value="1"/>
</dbReference>
<dbReference type="Proteomes" id="UP000248627">
    <property type="component" value="Unassembled WGS sequence"/>
</dbReference>
<evidence type="ECO:0000256" key="2">
    <source>
        <dbReference type="SAM" id="MobiDB-lite"/>
    </source>
</evidence>
<dbReference type="AlphaFoldDB" id="A0A2W2CL06"/>
<evidence type="ECO:0000259" key="3">
    <source>
        <dbReference type="Pfam" id="PF00496"/>
    </source>
</evidence>
<accession>A0A2W2CL06</accession>
<protein>
    <recommendedName>
        <fullName evidence="3">Solute-binding protein family 5 domain-containing protein</fullName>
    </recommendedName>
</protein>
<proteinExistence type="predicted"/>
<organism evidence="4 5">
    <name type="scientific">Micromonospora endophytica</name>
    <dbReference type="NCBI Taxonomy" id="515350"/>
    <lineage>
        <taxon>Bacteria</taxon>
        <taxon>Bacillati</taxon>
        <taxon>Actinomycetota</taxon>
        <taxon>Actinomycetes</taxon>
        <taxon>Micromonosporales</taxon>
        <taxon>Micromonosporaceae</taxon>
        <taxon>Micromonospora</taxon>
    </lineage>
</organism>
<evidence type="ECO:0000313" key="5">
    <source>
        <dbReference type="Proteomes" id="UP000248627"/>
    </source>
</evidence>
<feature type="region of interest" description="Disordered" evidence="2">
    <location>
        <begin position="1"/>
        <end position="20"/>
    </location>
</feature>
<feature type="region of interest" description="Disordered" evidence="2">
    <location>
        <begin position="41"/>
        <end position="61"/>
    </location>
</feature>
<dbReference type="OrthoDB" id="9046151at2"/>
<dbReference type="PANTHER" id="PTHR30290">
    <property type="entry name" value="PERIPLASMIC BINDING COMPONENT OF ABC TRANSPORTER"/>
    <property type="match status" value="1"/>
</dbReference>
<dbReference type="GO" id="GO:0015833">
    <property type="term" value="P:peptide transport"/>
    <property type="evidence" value="ECO:0007669"/>
    <property type="project" value="TreeGrafter"/>
</dbReference>
<name>A0A2W2CL06_9ACTN</name>
<dbReference type="Pfam" id="PF00496">
    <property type="entry name" value="SBP_bac_5"/>
    <property type="match status" value="1"/>
</dbReference>
<sequence>MVRKSSRAAGSGGQPSSRSRTTTLVALLSCGALALSACGGSSPTPSSSAGPDARGGTPQAGGTLTVALSSIPPVIDPYATTLQANWQTARSVCEPLFDISTRYEVKPVLVDSYQYDQKLTYVMKLRSGVKFHDGKDLTAADAVASIQRFLLTPGNGAVLGTNLESVKETGDLELTLTLKQPSAIVPTLLTTAYIMPASVQQDRPITEPANDLICTGPYKLASYQADREIQLVRYDEYAALDEPGDGATGKKVAYADKIVLTPMPETSAQVQALQTGSIDMTSALPLDTYQTLASSSTAEPVLLSALSGSTVVFNKAKGAMSNVKLRQAFLAALDQTQIMGAGFGNADFYDLDGSIIPKVNATFYTTAGAEAYNKPDTAKVAQLIKEAGYDGKPIVWMTTKADPTWYGPVEPAVQLLKTAGLNIDLQVMDQASLIQRRTDPSQFDLFSSGIPTYADPLLLPYLQDGFPGAWTNPEKNSLLSSLATEPDNAKRVQLWGQLQALIYTDVPFLKFGTTRPLLAVSPRTHFDNADALMYGYYNVWLQDS</sequence>
<dbReference type="PIRSF" id="PIRSF002741">
    <property type="entry name" value="MppA"/>
    <property type="match status" value="1"/>
</dbReference>
<dbReference type="RefSeq" id="WP_111241753.1">
    <property type="nucleotide sequence ID" value="NZ_AP023358.1"/>
</dbReference>
<keyword evidence="1" id="KW-0732">Signal</keyword>
<keyword evidence="5" id="KW-1185">Reference proteome</keyword>
<dbReference type="GO" id="GO:1904680">
    <property type="term" value="F:peptide transmembrane transporter activity"/>
    <property type="evidence" value="ECO:0007669"/>
    <property type="project" value="TreeGrafter"/>
</dbReference>
<dbReference type="EMBL" id="POTX01000013">
    <property type="protein sequence ID" value="PZG00126.1"/>
    <property type="molecule type" value="Genomic_DNA"/>
</dbReference>
<comment type="caution">
    <text evidence="4">The sequence shown here is derived from an EMBL/GenBank/DDBJ whole genome shotgun (WGS) entry which is preliminary data.</text>
</comment>
<dbReference type="Gene3D" id="3.40.190.10">
    <property type="entry name" value="Periplasmic binding protein-like II"/>
    <property type="match status" value="1"/>
</dbReference>
<dbReference type="InterPro" id="IPR039424">
    <property type="entry name" value="SBP_5"/>
</dbReference>
<dbReference type="Gene3D" id="3.10.105.10">
    <property type="entry name" value="Dipeptide-binding Protein, Domain 3"/>
    <property type="match status" value="1"/>
</dbReference>
<dbReference type="GO" id="GO:0043190">
    <property type="term" value="C:ATP-binding cassette (ABC) transporter complex"/>
    <property type="evidence" value="ECO:0007669"/>
    <property type="project" value="InterPro"/>
</dbReference>
<reference evidence="4 5" key="1">
    <citation type="submission" date="2018-01" db="EMBL/GenBank/DDBJ databases">
        <title>Draft genome sequence of Jishengella endophytica.</title>
        <authorList>
            <person name="Sahin N."/>
            <person name="Ay H."/>
            <person name="Saygin H."/>
        </authorList>
    </citation>
    <scope>NUCLEOTIDE SEQUENCE [LARGE SCALE GENOMIC DNA]</scope>
    <source>
        <strain evidence="4 5">DSM 45430</strain>
    </source>
</reference>
<dbReference type="SUPFAM" id="SSF53850">
    <property type="entry name" value="Periplasmic binding protein-like II"/>
    <property type="match status" value="1"/>
</dbReference>
<evidence type="ECO:0000313" key="4">
    <source>
        <dbReference type="EMBL" id="PZG00126.1"/>
    </source>
</evidence>
<feature type="compositionally biased region" description="Low complexity" evidence="2">
    <location>
        <begin position="41"/>
        <end position="52"/>
    </location>
</feature>
<dbReference type="GO" id="GO:0042597">
    <property type="term" value="C:periplasmic space"/>
    <property type="evidence" value="ECO:0007669"/>
    <property type="project" value="UniProtKB-ARBA"/>
</dbReference>
<feature type="domain" description="Solute-binding protein family 5" evidence="3">
    <location>
        <begin position="104"/>
        <end position="452"/>
    </location>
</feature>
<dbReference type="InterPro" id="IPR030678">
    <property type="entry name" value="Peptide/Ni-bd"/>
</dbReference>
<gene>
    <name evidence="4" type="ORF">C1I93_03515</name>
</gene>
<evidence type="ECO:0000256" key="1">
    <source>
        <dbReference type="ARBA" id="ARBA00022729"/>
    </source>
</evidence>